<gene>
    <name evidence="1" type="ORF">BRSU_1565</name>
</gene>
<dbReference type="AlphaFoldDB" id="A0A0G4K7C5"/>
<evidence type="ECO:0000313" key="2">
    <source>
        <dbReference type="Proteomes" id="UP000043763"/>
    </source>
</evidence>
<name>A0A0G4K7C5_9SPIR</name>
<dbReference type="EMBL" id="CVLB01000001">
    <property type="protein sequence ID" value="CRF33626.1"/>
    <property type="molecule type" value="Genomic_DNA"/>
</dbReference>
<evidence type="ECO:0000313" key="1">
    <source>
        <dbReference type="EMBL" id="CRF33626.1"/>
    </source>
</evidence>
<organism evidence="1 2">
    <name type="scientific">Brachyspira suanatina</name>
    <dbReference type="NCBI Taxonomy" id="381802"/>
    <lineage>
        <taxon>Bacteria</taxon>
        <taxon>Pseudomonadati</taxon>
        <taxon>Spirochaetota</taxon>
        <taxon>Spirochaetia</taxon>
        <taxon>Brachyspirales</taxon>
        <taxon>Brachyspiraceae</taxon>
        <taxon>Brachyspira</taxon>
    </lineage>
</organism>
<proteinExistence type="predicted"/>
<dbReference type="Proteomes" id="UP000043763">
    <property type="component" value="Unassembled WGS sequence"/>
</dbReference>
<keyword evidence="2" id="KW-1185">Reference proteome</keyword>
<accession>A0A0G4K7C5</accession>
<sequence length="156" mass="18338">MITNAKMKELISDIDLSNIELKNYYSIFERENSENEKYWVISNETDCTLCRTSFVGKNLTDFEWENNEIYISNSLNVREVLNLALKMFMSLKNILEENYSYQIFDLILTLSDGSNEAPPNANIRFYAVRDNFRMVNLENIEYNKSEAILIETVNQN</sequence>
<protein>
    <submittedName>
        <fullName evidence="1">Uncharacterized protein</fullName>
    </submittedName>
</protein>
<reference evidence="2" key="1">
    <citation type="submission" date="2015-04" db="EMBL/GenBank/DDBJ databases">
        <authorList>
            <person name="Mushtaq Mamoona"/>
        </authorList>
    </citation>
    <scope>NUCLEOTIDE SEQUENCE [LARGE SCALE GENOMIC DNA]</scope>
    <source>
        <strain evidence="2">AN4859/03</strain>
    </source>
</reference>